<dbReference type="Proteomes" id="UP000676776">
    <property type="component" value="Unassembled WGS sequence"/>
</dbReference>
<organism evidence="2 3">
    <name type="scientific">Winogradskyella pelagia</name>
    <dbReference type="NCBI Taxonomy" id="2819984"/>
    <lineage>
        <taxon>Bacteria</taxon>
        <taxon>Pseudomonadati</taxon>
        <taxon>Bacteroidota</taxon>
        <taxon>Flavobacteriia</taxon>
        <taxon>Flavobacteriales</taxon>
        <taxon>Flavobacteriaceae</taxon>
        <taxon>Winogradskyella</taxon>
    </lineage>
</organism>
<feature type="signal peptide" evidence="1">
    <location>
        <begin position="1"/>
        <end position="22"/>
    </location>
</feature>
<dbReference type="RefSeq" id="WP_208154202.1">
    <property type="nucleotide sequence ID" value="NZ_JAGEVF010000006.1"/>
</dbReference>
<accession>A0ABS3T261</accession>
<sequence>MKHFRILIFFFVLNLSSIYAQSREGDTIVSTYVSIKQYRTMNFGPLQKIDSLNLKYTENDTLVLLTNRPRPHGRLVPYTYKDSTFLNLYARTAFGIRNDSTDNMRITRYWKKPINIFFARHLEKNVKREFKRFVNTISNDIDSLSVNYVSKVEASNYIIYTNKDYDYESQINKNNNSGFYIYWKGSAIDKCAVRINSDVYFSKKLQLMEMQRLFVQSLGYFKMLNELPCESYFSSCQSQEKRLTKLDVEFLKYHYGYGICKGISYENFQSLHRELKGKLKSNLYSKVFFFFPY</sequence>
<keyword evidence="3" id="KW-1185">Reference proteome</keyword>
<proteinExistence type="predicted"/>
<comment type="caution">
    <text evidence="2">The sequence shown here is derived from an EMBL/GenBank/DDBJ whole genome shotgun (WGS) entry which is preliminary data.</text>
</comment>
<protein>
    <submittedName>
        <fullName evidence="2">Uncharacterized protein</fullName>
    </submittedName>
</protein>
<reference evidence="2 3" key="1">
    <citation type="submission" date="2021-03" db="EMBL/GenBank/DDBJ databases">
        <title>Winogradskyella sp. nov., isolated from costal sediment.</title>
        <authorList>
            <person name="Gao C."/>
        </authorList>
    </citation>
    <scope>NUCLEOTIDE SEQUENCE [LARGE SCALE GENOMIC DNA]</scope>
    <source>
        <strain evidence="2 3">DF17</strain>
    </source>
</reference>
<feature type="chain" id="PRO_5045835408" evidence="1">
    <location>
        <begin position="23"/>
        <end position="293"/>
    </location>
</feature>
<evidence type="ECO:0000256" key="1">
    <source>
        <dbReference type="SAM" id="SignalP"/>
    </source>
</evidence>
<evidence type="ECO:0000313" key="2">
    <source>
        <dbReference type="EMBL" id="MBO3116836.1"/>
    </source>
</evidence>
<evidence type="ECO:0000313" key="3">
    <source>
        <dbReference type="Proteomes" id="UP000676776"/>
    </source>
</evidence>
<name>A0ABS3T261_9FLAO</name>
<dbReference type="EMBL" id="JAGEVF010000006">
    <property type="protein sequence ID" value="MBO3116836.1"/>
    <property type="molecule type" value="Genomic_DNA"/>
</dbReference>
<gene>
    <name evidence="2" type="ORF">J4050_08765</name>
</gene>
<keyword evidence="1" id="KW-0732">Signal</keyword>